<protein>
    <recommendedName>
        <fullName evidence="7">Endolytic murein transglycosylase</fullName>
        <ecNumber evidence="7">4.2.2.29</ecNumber>
    </recommendedName>
    <alternativeName>
        <fullName evidence="7">Peptidoglycan lytic transglycosylase</fullName>
    </alternativeName>
    <alternativeName>
        <fullName evidence="7">Peptidoglycan polymerization terminase</fullName>
    </alternativeName>
</protein>
<dbReference type="GO" id="GO:0071555">
    <property type="term" value="P:cell wall organization"/>
    <property type="evidence" value="ECO:0007669"/>
    <property type="project" value="UniProtKB-KW"/>
</dbReference>
<keyword evidence="1 7" id="KW-1003">Cell membrane</keyword>
<evidence type="ECO:0000256" key="6">
    <source>
        <dbReference type="ARBA" id="ARBA00023316"/>
    </source>
</evidence>
<accession>A0A561T1K6</accession>
<evidence type="ECO:0000256" key="5">
    <source>
        <dbReference type="ARBA" id="ARBA00023239"/>
    </source>
</evidence>
<evidence type="ECO:0000256" key="8">
    <source>
        <dbReference type="SAM" id="MobiDB-lite"/>
    </source>
</evidence>
<keyword evidence="4 7" id="KW-0472">Membrane</keyword>
<feature type="region of interest" description="Disordered" evidence="8">
    <location>
        <begin position="1"/>
        <end position="104"/>
    </location>
</feature>
<dbReference type="RefSeq" id="WP_246170745.1">
    <property type="nucleotide sequence ID" value="NZ_VIWU01000001.1"/>
</dbReference>
<sequence length="473" mass="49955">MLRPGPLPETSAPTVPVPVAGPRMPGGARRPGPPESAQRPVPPESTQRLGPSEGAARPQSGRRDLPPPPDPRPDPEQAVDRREEPAASPVAEPDRVPGKNPRKKRKRATVLLLAVLLLGGVAAGGVYSFVTWFAVPDFEGSGTGDVVIEVEDGDSTRQIGAVLAENGVVAAPESFTRAAEDEERIRAVQPGFYQMRRQMSGAAAVAMMLDPESRVGELDIRGGVQLDDTRAPDGTVAPGVLSLISKATCARLDGQERCVSADELRAAMTDTDPAALGVPEWALEGVAAAEPRRRLEGLLVPGRYDVPPGESAVDVLRGLLATSGERLEAAGLVAGAQSIGTSPYDVLTIASLVEKEAINPDMPKVSRVIYNRLGAGRRLELDSMVNYPLDLQALRTTAEDRARPGPYNSYAVAGLPPTPIAAPGREAIAAALEPEPGPWLYFVRCQSDGTSCFAETLDDHNANVRAARQNGAF</sequence>
<evidence type="ECO:0000256" key="2">
    <source>
        <dbReference type="ARBA" id="ARBA00022692"/>
    </source>
</evidence>
<dbReference type="PANTHER" id="PTHR30518">
    <property type="entry name" value="ENDOLYTIC MUREIN TRANSGLYCOSYLASE"/>
    <property type="match status" value="1"/>
</dbReference>
<dbReference type="PANTHER" id="PTHR30518:SF2">
    <property type="entry name" value="ENDOLYTIC MUREIN TRANSGLYCOSYLASE"/>
    <property type="match status" value="1"/>
</dbReference>
<comment type="function">
    <text evidence="7">Functions as a peptidoglycan terminase that cleaves nascent peptidoglycan strands endolytically to terminate their elongation.</text>
</comment>
<dbReference type="Pfam" id="PF02618">
    <property type="entry name" value="YceG"/>
    <property type="match status" value="1"/>
</dbReference>
<evidence type="ECO:0000256" key="4">
    <source>
        <dbReference type="ARBA" id="ARBA00023136"/>
    </source>
</evidence>
<evidence type="ECO:0000256" key="1">
    <source>
        <dbReference type="ARBA" id="ARBA00022475"/>
    </source>
</evidence>
<feature type="compositionally biased region" description="Basic and acidic residues" evidence="8">
    <location>
        <begin position="61"/>
        <end position="85"/>
    </location>
</feature>
<organism evidence="9 10">
    <name type="scientific">Pseudonocardia hierapolitana</name>
    <dbReference type="NCBI Taxonomy" id="1128676"/>
    <lineage>
        <taxon>Bacteria</taxon>
        <taxon>Bacillati</taxon>
        <taxon>Actinomycetota</taxon>
        <taxon>Actinomycetes</taxon>
        <taxon>Pseudonocardiales</taxon>
        <taxon>Pseudonocardiaceae</taxon>
        <taxon>Pseudonocardia</taxon>
    </lineage>
</organism>
<name>A0A561T1K6_9PSEU</name>
<dbReference type="InterPro" id="IPR003770">
    <property type="entry name" value="MLTG-like"/>
</dbReference>
<dbReference type="HAMAP" id="MF_02065">
    <property type="entry name" value="MltG"/>
    <property type="match status" value="1"/>
</dbReference>
<evidence type="ECO:0000313" key="9">
    <source>
        <dbReference type="EMBL" id="TWF80996.1"/>
    </source>
</evidence>
<feature type="compositionally biased region" description="Low complexity" evidence="8">
    <location>
        <begin position="17"/>
        <end position="30"/>
    </location>
</feature>
<keyword evidence="10" id="KW-1185">Reference proteome</keyword>
<dbReference type="GO" id="GO:0009252">
    <property type="term" value="P:peptidoglycan biosynthetic process"/>
    <property type="evidence" value="ECO:0007669"/>
    <property type="project" value="UniProtKB-UniRule"/>
</dbReference>
<reference evidence="9 10" key="1">
    <citation type="submission" date="2019-06" db="EMBL/GenBank/DDBJ databases">
        <title>Sequencing the genomes of 1000 actinobacteria strains.</title>
        <authorList>
            <person name="Klenk H.-P."/>
        </authorList>
    </citation>
    <scope>NUCLEOTIDE SEQUENCE [LARGE SCALE GENOMIC DNA]</scope>
    <source>
        <strain evidence="9 10">DSM 45671</strain>
    </source>
</reference>
<dbReference type="GO" id="GO:0008932">
    <property type="term" value="F:lytic endotransglycosylase activity"/>
    <property type="evidence" value="ECO:0007669"/>
    <property type="project" value="UniProtKB-UniRule"/>
</dbReference>
<comment type="subcellular location">
    <subcellularLocation>
        <location evidence="7">Cell membrane</location>
        <topology evidence="7">Single-pass membrane protein</topology>
    </subcellularLocation>
</comment>
<feature type="transmembrane region" description="Helical" evidence="7">
    <location>
        <begin position="110"/>
        <end position="135"/>
    </location>
</feature>
<comment type="caution">
    <text evidence="9">The sequence shown here is derived from an EMBL/GenBank/DDBJ whole genome shotgun (WGS) entry which is preliminary data.</text>
</comment>
<comment type="catalytic activity">
    <reaction evidence="7">
        <text>a peptidoglycan chain = a peptidoglycan chain with N-acetyl-1,6-anhydromuramyl-[peptide] at the reducing end + a peptidoglycan chain with N-acetylglucosamine at the non-reducing end.</text>
        <dbReference type="EC" id="4.2.2.29"/>
    </reaction>
</comment>
<comment type="similarity">
    <text evidence="7">Belongs to the transglycosylase MltG family.</text>
</comment>
<evidence type="ECO:0000256" key="3">
    <source>
        <dbReference type="ARBA" id="ARBA00022989"/>
    </source>
</evidence>
<evidence type="ECO:0000256" key="7">
    <source>
        <dbReference type="HAMAP-Rule" id="MF_02065"/>
    </source>
</evidence>
<keyword evidence="6 7" id="KW-0961">Cell wall biogenesis/degradation</keyword>
<evidence type="ECO:0000313" key="10">
    <source>
        <dbReference type="Proteomes" id="UP000321261"/>
    </source>
</evidence>
<keyword evidence="5 7" id="KW-0456">Lyase</keyword>
<gene>
    <name evidence="7" type="primary">mltG</name>
    <name evidence="9" type="ORF">FHX44_116939</name>
</gene>
<dbReference type="EC" id="4.2.2.29" evidence="7"/>
<keyword evidence="3 7" id="KW-1133">Transmembrane helix</keyword>
<dbReference type="Gene3D" id="3.30.160.60">
    <property type="entry name" value="Classic Zinc Finger"/>
    <property type="match status" value="1"/>
</dbReference>
<dbReference type="AlphaFoldDB" id="A0A561T1K6"/>
<dbReference type="Proteomes" id="UP000321261">
    <property type="component" value="Unassembled WGS sequence"/>
</dbReference>
<feature type="site" description="Important for catalytic activity" evidence="7">
    <location>
        <position position="356"/>
    </location>
</feature>
<dbReference type="Gene3D" id="3.30.1490.480">
    <property type="entry name" value="Endolytic murein transglycosylase"/>
    <property type="match status" value="1"/>
</dbReference>
<dbReference type="GO" id="GO:0005886">
    <property type="term" value="C:plasma membrane"/>
    <property type="evidence" value="ECO:0007669"/>
    <property type="project" value="UniProtKB-SubCell"/>
</dbReference>
<proteinExistence type="inferred from homology"/>
<dbReference type="EMBL" id="VIWU01000001">
    <property type="protein sequence ID" value="TWF80996.1"/>
    <property type="molecule type" value="Genomic_DNA"/>
</dbReference>
<keyword evidence="2 7" id="KW-0812">Transmembrane</keyword>